<proteinExistence type="predicted"/>
<organism evidence="1 2">
    <name type="scientific">Phanerochaete carnosa (strain HHB-10118-sp)</name>
    <name type="common">White-rot fungus</name>
    <name type="synonym">Peniophora carnosa</name>
    <dbReference type="NCBI Taxonomy" id="650164"/>
    <lineage>
        <taxon>Eukaryota</taxon>
        <taxon>Fungi</taxon>
        <taxon>Dikarya</taxon>
        <taxon>Basidiomycota</taxon>
        <taxon>Agaricomycotina</taxon>
        <taxon>Agaricomycetes</taxon>
        <taxon>Polyporales</taxon>
        <taxon>Phanerochaetaceae</taxon>
        <taxon>Phanerochaete</taxon>
    </lineage>
</organism>
<evidence type="ECO:0000313" key="1">
    <source>
        <dbReference type="EMBL" id="EKM53895.1"/>
    </source>
</evidence>
<dbReference type="Proteomes" id="UP000008370">
    <property type="component" value="Unassembled WGS sequence"/>
</dbReference>
<protein>
    <submittedName>
        <fullName evidence="1">Uncharacterized protein</fullName>
    </submittedName>
</protein>
<dbReference type="HOGENOM" id="CLU_1496753_0_0_1"/>
<dbReference type="EMBL" id="JH930473">
    <property type="protein sequence ID" value="EKM53895.1"/>
    <property type="molecule type" value="Genomic_DNA"/>
</dbReference>
<keyword evidence="2" id="KW-1185">Reference proteome</keyword>
<dbReference type="AlphaFoldDB" id="K5W445"/>
<gene>
    <name evidence="1" type="ORF">PHACADRAFT_122523</name>
</gene>
<sequence length="168" mass="19062">MTLRAGLQVLRNKQYHHPRRAVMRPSERNHWTFSCNGVKGVSLSDAYEGRPQGLDEGDEELFPADFVKVSFLISVHGYVKYRRIKNVQRTRGGVPLPTSRRRVVECVAEAIVVFLKQAKTTSDHDGSFVFGPADIQLKDLYLLELYRFGKTLVPVLGYMPLDVGPPFQ</sequence>
<evidence type="ECO:0000313" key="2">
    <source>
        <dbReference type="Proteomes" id="UP000008370"/>
    </source>
</evidence>
<reference evidence="1 2" key="1">
    <citation type="journal article" date="2012" name="BMC Genomics">
        <title>Comparative genomics of the white-rot fungi, Phanerochaete carnosa and P. chrysosporium, to elucidate the genetic basis of the distinct wood types they colonize.</title>
        <authorList>
            <person name="Suzuki H."/>
            <person name="MacDonald J."/>
            <person name="Syed K."/>
            <person name="Salamov A."/>
            <person name="Hori C."/>
            <person name="Aerts A."/>
            <person name="Henrissat B."/>
            <person name="Wiebenga A."/>
            <person name="vanKuyk P.A."/>
            <person name="Barry K."/>
            <person name="Lindquist E."/>
            <person name="LaButti K."/>
            <person name="Lapidus A."/>
            <person name="Lucas S."/>
            <person name="Coutinho P."/>
            <person name="Gong Y."/>
            <person name="Samejima M."/>
            <person name="Mahadevan R."/>
            <person name="Abou-Zaid M."/>
            <person name="de Vries R.P."/>
            <person name="Igarashi K."/>
            <person name="Yadav J.S."/>
            <person name="Grigoriev I.V."/>
            <person name="Master E.R."/>
        </authorList>
    </citation>
    <scope>NUCLEOTIDE SEQUENCE [LARGE SCALE GENOMIC DNA]</scope>
    <source>
        <strain evidence="1 2">HHB-10118-sp</strain>
    </source>
</reference>
<dbReference type="OrthoDB" id="2778986at2759"/>
<name>K5W445_PHACS</name>
<dbReference type="GeneID" id="18907940"/>
<dbReference type="RefSeq" id="XP_007396606.1">
    <property type="nucleotide sequence ID" value="XM_007396544.1"/>
</dbReference>
<dbReference type="KEGG" id="pco:PHACADRAFT_122523"/>
<feature type="non-terminal residue" evidence="1">
    <location>
        <position position="168"/>
    </location>
</feature>
<dbReference type="InParanoid" id="K5W445"/>
<accession>K5W445</accession>